<dbReference type="InterPro" id="IPR027408">
    <property type="entry name" value="PNPase/RNase_PH_dom_sf"/>
</dbReference>
<dbReference type="STRING" id="5217.A0A4V1M456"/>
<comment type="similarity">
    <text evidence="3">Belongs to the RNase PH family.</text>
</comment>
<proteinExistence type="inferred from homology"/>
<dbReference type="OrthoDB" id="2504340at2759"/>
<dbReference type="InterPro" id="IPR020568">
    <property type="entry name" value="Ribosomal_Su5_D2-typ_SF"/>
</dbReference>
<dbReference type="InterPro" id="IPR036345">
    <property type="entry name" value="ExoRNase_PH_dom2_sf"/>
</dbReference>
<sequence>MTTFDRRRIQAPETSYAPTFESSSITVDNGLGLGNDGFHVGSSSERKERPLFFKAGLIDQANGSGYVEIGGVKIACSVYGPRPKQPPYSPEGTLNLEIKFAPFASHPRRAPLRDTEPIPLSTLLYRLLLPCLQLHLLPKSSIDVFLLILESDTLSNTLSAALTVASGAIANAGIPMSALGIGGVVVSIPSSIDLSLPHLSSTTLQNKTTLNSMKGRGEGAGREKRSEIICDPSIEEENRAEACLTLGVMPALGKLSSCWFTGEADVEDVCLMVDCAVKETKMTHAVLATGLLESADVS</sequence>
<dbReference type="Gene3D" id="3.30.230.70">
    <property type="entry name" value="GHMP Kinase, N-terminal domain"/>
    <property type="match status" value="1"/>
</dbReference>
<protein>
    <recommendedName>
        <fullName evidence="9">Exoribonuclease phosphorolytic domain-containing protein</fullName>
    </recommendedName>
</protein>
<keyword evidence="6" id="KW-0271">Exosome</keyword>
<evidence type="ECO:0000313" key="11">
    <source>
        <dbReference type="Proteomes" id="UP000289152"/>
    </source>
</evidence>
<evidence type="ECO:0000256" key="8">
    <source>
        <dbReference type="ARBA" id="ARBA00023242"/>
    </source>
</evidence>
<feature type="domain" description="Exoribonuclease phosphorolytic" evidence="9">
    <location>
        <begin position="49"/>
        <end position="175"/>
    </location>
</feature>
<keyword evidence="11" id="KW-1185">Reference proteome</keyword>
<dbReference type="InParanoid" id="A0A4V1M456"/>
<evidence type="ECO:0000313" key="10">
    <source>
        <dbReference type="EMBL" id="RXK39197.1"/>
    </source>
</evidence>
<keyword evidence="7" id="KW-0694">RNA-binding</keyword>
<evidence type="ECO:0000256" key="2">
    <source>
        <dbReference type="ARBA" id="ARBA00004496"/>
    </source>
</evidence>
<dbReference type="AlphaFoldDB" id="A0A4V1M456"/>
<keyword evidence="4" id="KW-0963">Cytoplasm</keyword>
<evidence type="ECO:0000256" key="7">
    <source>
        <dbReference type="ARBA" id="ARBA00022884"/>
    </source>
</evidence>
<dbReference type="SUPFAM" id="SSF54211">
    <property type="entry name" value="Ribosomal protein S5 domain 2-like"/>
    <property type="match status" value="1"/>
</dbReference>
<dbReference type="InterPro" id="IPR050080">
    <property type="entry name" value="RNase_PH"/>
</dbReference>
<dbReference type="GO" id="GO:0005730">
    <property type="term" value="C:nucleolus"/>
    <property type="evidence" value="ECO:0007669"/>
    <property type="project" value="TreeGrafter"/>
</dbReference>
<dbReference type="GO" id="GO:0003723">
    <property type="term" value="F:RNA binding"/>
    <property type="evidence" value="ECO:0007669"/>
    <property type="project" value="UniProtKB-KW"/>
</dbReference>
<evidence type="ECO:0000256" key="5">
    <source>
        <dbReference type="ARBA" id="ARBA00022552"/>
    </source>
</evidence>
<dbReference type="EMBL" id="SDIL01000035">
    <property type="protein sequence ID" value="RXK39197.1"/>
    <property type="molecule type" value="Genomic_DNA"/>
</dbReference>
<reference evidence="10 11" key="1">
    <citation type="submission" date="2016-06" db="EMBL/GenBank/DDBJ databases">
        <title>Evolution of pathogenesis and genome organization in the Tremellales.</title>
        <authorList>
            <person name="Cuomo C."/>
            <person name="Litvintseva A."/>
            <person name="Heitman J."/>
            <person name="Chen Y."/>
            <person name="Sun S."/>
            <person name="Springer D."/>
            <person name="Dromer F."/>
            <person name="Young S."/>
            <person name="Zeng Q."/>
            <person name="Chapman S."/>
            <person name="Gujja S."/>
            <person name="Saif S."/>
            <person name="Birren B."/>
        </authorList>
    </citation>
    <scope>NUCLEOTIDE SEQUENCE [LARGE SCALE GENOMIC DNA]</scope>
    <source>
        <strain evidence="10 11">ATCC 28783</strain>
    </source>
</reference>
<comment type="caution">
    <text evidence="10">The sequence shown here is derived from an EMBL/GenBank/DDBJ whole genome shotgun (WGS) entry which is preliminary data.</text>
</comment>
<dbReference type="GO" id="GO:0016075">
    <property type="term" value="P:rRNA catabolic process"/>
    <property type="evidence" value="ECO:0007669"/>
    <property type="project" value="TreeGrafter"/>
</dbReference>
<dbReference type="GO" id="GO:0071051">
    <property type="term" value="P:poly(A)-dependent snoRNA 3'-end processing"/>
    <property type="evidence" value="ECO:0007669"/>
    <property type="project" value="TreeGrafter"/>
</dbReference>
<dbReference type="GO" id="GO:0071028">
    <property type="term" value="P:nuclear mRNA surveillance"/>
    <property type="evidence" value="ECO:0007669"/>
    <property type="project" value="TreeGrafter"/>
</dbReference>
<dbReference type="Proteomes" id="UP000289152">
    <property type="component" value="Unassembled WGS sequence"/>
</dbReference>
<dbReference type="GO" id="GO:0000176">
    <property type="term" value="C:nuclear exosome (RNase complex)"/>
    <property type="evidence" value="ECO:0007669"/>
    <property type="project" value="TreeGrafter"/>
</dbReference>
<dbReference type="GO" id="GO:0000177">
    <property type="term" value="C:cytoplasmic exosome (RNase complex)"/>
    <property type="evidence" value="ECO:0007669"/>
    <property type="project" value="TreeGrafter"/>
</dbReference>
<dbReference type="InterPro" id="IPR001247">
    <property type="entry name" value="ExoRNase_PH_dom1"/>
</dbReference>
<dbReference type="SUPFAM" id="SSF55666">
    <property type="entry name" value="Ribonuclease PH domain 2-like"/>
    <property type="match status" value="1"/>
</dbReference>
<accession>A0A4V1M456</accession>
<evidence type="ECO:0000256" key="1">
    <source>
        <dbReference type="ARBA" id="ARBA00004123"/>
    </source>
</evidence>
<dbReference type="PANTHER" id="PTHR11953">
    <property type="entry name" value="EXOSOME COMPLEX COMPONENT"/>
    <property type="match status" value="1"/>
</dbReference>
<dbReference type="FunCoup" id="A0A4V1M456">
    <property type="interactions" value="127"/>
</dbReference>
<name>A0A4V1M456_TREME</name>
<keyword evidence="5" id="KW-0698">rRNA processing</keyword>
<dbReference type="Pfam" id="PF01138">
    <property type="entry name" value="RNase_PH"/>
    <property type="match status" value="1"/>
</dbReference>
<evidence type="ECO:0000259" key="9">
    <source>
        <dbReference type="Pfam" id="PF01138"/>
    </source>
</evidence>
<evidence type="ECO:0000256" key="6">
    <source>
        <dbReference type="ARBA" id="ARBA00022835"/>
    </source>
</evidence>
<gene>
    <name evidence="10" type="ORF">M231_03554</name>
</gene>
<dbReference type="PANTHER" id="PTHR11953:SF2">
    <property type="entry name" value="EXOSOME COMPLEX COMPONENT MTR3"/>
    <property type="match status" value="1"/>
</dbReference>
<organism evidence="10 11">
    <name type="scientific">Tremella mesenterica</name>
    <name type="common">Jelly fungus</name>
    <dbReference type="NCBI Taxonomy" id="5217"/>
    <lineage>
        <taxon>Eukaryota</taxon>
        <taxon>Fungi</taxon>
        <taxon>Dikarya</taxon>
        <taxon>Basidiomycota</taxon>
        <taxon>Agaricomycotina</taxon>
        <taxon>Tremellomycetes</taxon>
        <taxon>Tremellales</taxon>
        <taxon>Tremellaceae</taxon>
        <taxon>Tremella</taxon>
    </lineage>
</organism>
<evidence type="ECO:0000256" key="4">
    <source>
        <dbReference type="ARBA" id="ARBA00022490"/>
    </source>
</evidence>
<comment type="subcellular location">
    <subcellularLocation>
        <location evidence="2">Cytoplasm</location>
    </subcellularLocation>
    <subcellularLocation>
        <location evidence="1">Nucleus</location>
    </subcellularLocation>
</comment>
<dbReference type="GO" id="GO:0034475">
    <property type="term" value="P:U4 snRNA 3'-end processing"/>
    <property type="evidence" value="ECO:0007669"/>
    <property type="project" value="TreeGrafter"/>
</dbReference>
<evidence type="ECO:0000256" key="3">
    <source>
        <dbReference type="ARBA" id="ARBA00006678"/>
    </source>
</evidence>
<dbReference type="GO" id="GO:0006364">
    <property type="term" value="P:rRNA processing"/>
    <property type="evidence" value="ECO:0007669"/>
    <property type="project" value="UniProtKB-KW"/>
</dbReference>
<dbReference type="VEuPathDB" id="FungiDB:TREMEDRAFT_27507"/>
<keyword evidence="8" id="KW-0539">Nucleus</keyword>